<comment type="subunit">
    <text evidence="8">Part of the Bam complex.</text>
</comment>
<evidence type="ECO:0000256" key="9">
    <source>
        <dbReference type="NCBIfam" id="TIGR03303"/>
    </source>
</evidence>
<comment type="caution">
    <text evidence="11">The sequence shown here is derived from an EMBL/GenBank/DDBJ whole genome shotgun (WGS) entry which is preliminary data.</text>
</comment>
<dbReference type="EMBL" id="JACHWY010000001">
    <property type="protein sequence ID" value="MBB3045930.1"/>
    <property type="molecule type" value="Genomic_DNA"/>
</dbReference>
<dbReference type="Pfam" id="PF01103">
    <property type="entry name" value="Omp85"/>
    <property type="match status" value="1"/>
</dbReference>
<dbReference type="Gene3D" id="3.10.20.310">
    <property type="entry name" value="membrane protein fhac"/>
    <property type="match status" value="5"/>
</dbReference>
<protein>
    <recommendedName>
        <fullName evidence="8 9">Outer membrane protein assembly factor BamA</fullName>
    </recommendedName>
</protein>
<evidence type="ECO:0000256" key="5">
    <source>
        <dbReference type="ARBA" id="ARBA00022737"/>
    </source>
</evidence>
<dbReference type="GO" id="GO:0043165">
    <property type="term" value="P:Gram-negative-bacterium-type cell outer membrane assembly"/>
    <property type="evidence" value="ECO:0007669"/>
    <property type="project" value="UniProtKB-UniRule"/>
</dbReference>
<evidence type="ECO:0000256" key="1">
    <source>
        <dbReference type="ARBA" id="ARBA00004370"/>
    </source>
</evidence>
<evidence type="ECO:0000256" key="7">
    <source>
        <dbReference type="ARBA" id="ARBA00023237"/>
    </source>
</evidence>
<dbReference type="NCBIfam" id="TIGR03303">
    <property type="entry name" value="OM_YaeT"/>
    <property type="match status" value="1"/>
</dbReference>
<evidence type="ECO:0000256" key="3">
    <source>
        <dbReference type="ARBA" id="ARBA00022692"/>
    </source>
</evidence>
<keyword evidence="3 8" id="KW-0812">Transmembrane</keyword>
<dbReference type="InterPro" id="IPR039910">
    <property type="entry name" value="D15-like"/>
</dbReference>
<comment type="similarity">
    <text evidence="8">Belongs to the BamA family.</text>
</comment>
<feature type="domain" description="POTRA" evidence="10">
    <location>
        <begin position="110"/>
        <end position="190"/>
    </location>
</feature>
<comment type="function">
    <text evidence="8">Part of the outer membrane protein assembly complex, which is involved in assembly and insertion of beta-barrel proteins into the outer membrane.</text>
</comment>
<dbReference type="PIRSF" id="PIRSF006076">
    <property type="entry name" value="OM_assembly_OMP85"/>
    <property type="match status" value="1"/>
</dbReference>
<accession>A0A7W4W260</accession>
<comment type="subcellular location">
    <subcellularLocation>
        <location evidence="8">Cell outer membrane</location>
    </subcellularLocation>
    <subcellularLocation>
        <location evidence="1">Membrane</location>
    </subcellularLocation>
</comment>
<feature type="domain" description="POTRA" evidence="10">
    <location>
        <begin position="365"/>
        <end position="439"/>
    </location>
</feature>
<feature type="domain" description="POTRA" evidence="10">
    <location>
        <begin position="193"/>
        <end position="281"/>
    </location>
</feature>
<dbReference type="GO" id="GO:0051205">
    <property type="term" value="P:protein insertion into membrane"/>
    <property type="evidence" value="ECO:0007669"/>
    <property type="project" value="UniProtKB-UniRule"/>
</dbReference>
<keyword evidence="6 8" id="KW-0472">Membrane</keyword>
<dbReference type="AlphaFoldDB" id="A0A7W4W260"/>
<sequence length="876" mass="96692">MSKLLPRFVGSQGLLVFSKIVKRFLLCMLLVAAGSAWSVERFVISDIRVEGLQRISPDTVFAALPMNVGDRVSEEALANAARSLFRTGNFDDIKIGRDGDVLVILAAERPSISEINIDGNKAIKTEALLDGLKNAGLAEGQVFKRSTLEGMRMELTRQYVSQGRYDASIETDVIAQPRNRVAVSIHVNEGSTAAIKHINIVGNHAYDDETLLDEFELKPTNWLSWITSSDKYAREKLKGDLEKLSSWYLDRGYIKFNIDSTQVAISPDKESVYITANITEGDVYKVGKVELSGDVVLPEEQLTPFLLPKTDETFSQAKLTTTEELLTKRLGNDGYNFARVSGIPEINDEEKIVDLKFFIDPGKRTYVRRVDFSGNHRTSDEVLRREMRQMESAPASQSNIELSRVRLERLGFFKEAKVETREVPGTDDMIDLEYVVEEQSSGSLAASVGFSQDSGLILGANIQQNNFFGTGKQVGIGLSRSDFLTNISFNYMEPYYTEDGVSRGFSVYYRKADLDEVNIASYTTNTAGASLNFSYPLSEIQRLGFSLGFANTEIDAGIGAVQEIKASPRFFDTVNQFYQSNFDSTTGTYTGPETLQPLSALPAGSTPQGDPGFLDLYGDEFNNYTVSTNWRRSTLNRGLLATRGTSQTLSLEVALPGSDTEYYKLMFNGQAYVPLINDFVLRFKTELGYGDGYGDLDELPFFENFYGGGFGSIRGYKSNTLGPHSTPAQIYRVSQAATAVDGSGNATTLSPELAYVLDPATGQLITTPFERDTDPFGGNILIEASIELLVPLPFVKDQRSVRSGFFFDAGNVFSSSCRSTQLNCSSVDLSKLRYSAGFGLTWITGMGPLTFSLARALNDEAIDETEVFQFSLGRTF</sequence>
<dbReference type="PROSITE" id="PS51779">
    <property type="entry name" value="POTRA"/>
    <property type="match status" value="4"/>
</dbReference>
<evidence type="ECO:0000313" key="12">
    <source>
        <dbReference type="Proteomes" id="UP000537130"/>
    </source>
</evidence>
<dbReference type="InterPro" id="IPR034746">
    <property type="entry name" value="POTRA"/>
</dbReference>
<keyword evidence="2 8" id="KW-1134">Transmembrane beta strand</keyword>
<keyword evidence="12" id="KW-1185">Reference proteome</keyword>
<evidence type="ECO:0000259" key="10">
    <source>
        <dbReference type="PROSITE" id="PS51779"/>
    </source>
</evidence>
<dbReference type="Pfam" id="PF07244">
    <property type="entry name" value="POTRA"/>
    <property type="match status" value="4"/>
</dbReference>
<organism evidence="11 12">
    <name type="scientific">Litorivivens lipolytica</name>
    <dbReference type="NCBI Taxonomy" id="1524264"/>
    <lineage>
        <taxon>Bacteria</taxon>
        <taxon>Pseudomonadati</taxon>
        <taxon>Pseudomonadota</taxon>
        <taxon>Gammaproteobacteria</taxon>
        <taxon>Litorivivens</taxon>
    </lineage>
</organism>
<dbReference type="HAMAP" id="MF_01430">
    <property type="entry name" value="OM_assembly_BamA"/>
    <property type="match status" value="1"/>
</dbReference>
<evidence type="ECO:0000256" key="4">
    <source>
        <dbReference type="ARBA" id="ARBA00022729"/>
    </source>
</evidence>
<evidence type="ECO:0000256" key="2">
    <source>
        <dbReference type="ARBA" id="ARBA00022452"/>
    </source>
</evidence>
<keyword evidence="7 8" id="KW-0998">Cell outer membrane</keyword>
<dbReference type="Gene3D" id="2.40.160.50">
    <property type="entry name" value="membrane protein fhac: a member of the omp85/tpsb transporter family"/>
    <property type="match status" value="1"/>
</dbReference>
<gene>
    <name evidence="8" type="primary">bamA</name>
    <name evidence="11" type="ORF">FHR99_000166</name>
</gene>
<dbReference type="Proteomes" id="UP000537130">
    <property type="component" value="Unassembled WGS sequence"/>
</dbReference>
<dbReference type="InterPro" id="IPR023707">
    <property type="entry name" value="OM_assembly_BamA"/>
</dbReference>
<dbReference type="InterPro" id="IPR000184">
    <property type="entry name" value="Bac_surfAg_D15"/>
</dbReference>
<reference evidence="11 12" key="1">
    <citation type="submission" date="2020-08" db="EMBL/GenBank/DDBJ databases">
        <title>Genomic Encyclopedia of Type Strains, Phase III (KMG-III): the genomes of soil and plant-associated and newly described type strains.</title>
        <authorList>
            <person name="Whitman W."/>
        </authorList>
    </citation>
    <scope>NUCLEOTIDE SEQUENCE [LARGE SCALE GENOMIC DNA]</scope>
    <source>
        <strain evidence="11 12">CECT 8654</strain>
    </source>
</reference>
<keyword evidence="4 8" id="KW-0732">Signal</keyword>
<dbReference type="FunFam" id="3.10.20.310:FF:000002">
    <property type="entry name" value="Outer membrane protein assembly factor BamA"/>
    <property type="match status" value="1"/>
</dbReference>
<evidence type="ECO:0000256" key="6">
    <source>
        <dbReference type="ARBA" id="ARBA00023136"/>
    </source>
</evidence>
<dbReference type="InterPro" id="IPR010827">
    <property type="entry name" value="BamA/TamA_POTRA"/>
</dbReference>
<dbReference type="PANTHER" id="PTHR12815">
    <property type="entry name" value="SORTING AND ASSEMBLY MACHINERY SAMM50 PROTEIN FAMILY MEMBER"/>
    <property type="match status" value="1"/>
</dbReference>
<evidence type="ECO:0000256" key="8">
    <source>
        <dbReference type="HAMAP-Rule" id="MF_01430"/>
    </source>
</evidence>
<name>A0A7W4W260_9GAMM</name>
<dbReference type="GO" id="GO:1990063">
    <property type="term" value="C:Bam protein complex"/>
    <property type="evidence" value="ECO:0007669"/>
    <property type="project" value="TreeGrafter"/>
</dbReference>
<proteinExistence type="inferred from homology"/>
<feature type="domain" description="POTRA" evidence="10">
    <location>
        <begin position="42"/>
        <end position="109"/>
    </location>
</feature>
<dbReference type="PANTHER" id="PTHR12815:SF23">
    <property type="entry name" value="OUTER MEMBRANE PROTEIN ASSEMBLY FACTOR BAMA"/>
    <property type="match status" value="1"/>
</dbReference>
<evidence type="ECO:0000313" key="11">
    <source>
        <dbReference type="EMBL" id="MBB3045930.1"/>
    </source>
</evidence>
<keyword evidence="5 8" id="KW-0677">Repeat</keyword>